<dbReference type="GO" id="GO:0004556">
    <property type="term" value="F:alpha-amylase activity"/>
    <property type="evidence" value="ECO:0007669"/>
    <property type="project" value="TreeGrafter"/>
</dbReference>
<dbReference type="EMBL" id="ACKS01000074">
    <property type="protein sequence ID" value="EFA43664.1"/>
    <property type="molecule type" value="Genomic_DNA"/>
</dbReference>
<evidence type="ECO:0000256" key="1">
    <source>
        <dbReference type="ARBA" id="ARBA00022723"/>
    </source>
</evidence>
<feature type="domain" description="Threonyl/alanyl tRNA synthetase SAD" evidence="4">
    <location>
        <begin position="667"/>
        <end position="711"/>
    </location>
</feature>
<evidence type="ECO:0000256" key="2">
    <source>
        <dbReference type="ARBA" id="ARBA00022833"/>
    </source>
</evidence>
<dbReference type="OrthoDB" id="9805159at2"/>
<protein>
    <submittedName>
        <fullName evidence="5">Alpha amylase, catalytic domain protein</fullName>
    </submittedName>
</protein>
<accession>D1PY67</accession>
<dbReference type="SUPFAM" id="SSF55186">
    <property type="entry name" value="ThrRS/AlaRS common domain"/>
    <property type="match status" value="1"/>
</dbReference>
<evidence type="ECO:0000313" key="6">
    <source>
        <dbReference type="Proteomes" id="UP000003160"/>
    </source>
</evidence>
<dbReference type="SUPFAM" id="SSF51011">
    <property type="entry name" value="Glycosyl hydrolase domain"/>
    <property type="match status" value="1"/>
</dbReference>
<evidence type="ECO:0000313" key="5">
    <source>
        <dbReference type="EMBL" id="EFA43664.1"/>
    </source>
</evidence>
<dbReference type="Gene3D" id="3.20.20.80">
    <property type="entry name" value="Glycosidases"/>
    <property type="match status" value="2"/>
</dbReference>
<dbReference type="GO" id="GO:0004812">
    <property type="term" value="F:aminoacyl-tRNA ligase activity"/>
    <property type="evidence" value="ECO:0007669"/>
    <property type="project" value="InterPro"/>
</dbReference>
<dbReference type="Pfam" id="PF07973">
    <property type="entry name" value="tRNA_SAD"/>
    <property type="match status" value="1"/>
</dbReference>
<dbReference type="GO" id="GO:0046872">
    <property type="term" value="F:metal ion binding"/>
    <property type="evidence" value="ECO:0007669"/>
    <property type="project" value="UniProtKB-KW"/>
</dbReference>
<organism evidence="5 6">
    <name type="scientific">Hallella bergensis DSM 17361</name>
    <dbReference type="NCBI Taxonomy" id="585502"/>
    <lineage>
        <taxon>Bacteria</taxon>
        <taxon>Pseudomonadati</taxon>
        <taxon>Bacteroidota</taxon>
        <taxon>Bacteroidia</taxon>
        <taxon>Bacteroidales</taxon>
        <taxon>Prevotellaceae</taxon>
        <taxon>Hallella</taxon>
    </lineage>
</organism>
<comment type="caution">
    <text evidence="5">The sequence shown here is derived from an EMBL/GenBank/DDBJ whole genome shotgun (WGS) entry which is preliminary data.</text>
</comment>
<dbReference type="Gene3D" id="3.30.980.10">
    <property type="entry name" value="Threonyl-trna Synthetase, Chain A, domain 2"/>
    <property type="match status" value="1"/>
</dbReference>
<dbReference type="PANTHER" id="PTHR10357">
    <property type="entry name" value="ALPHA-AMYLASE FAMILY MEMBER"/>
    <property type="match status" value="1"/>
</dbReference>
<dbReference type="SMART" id="SM00642">
    <property type="entry name" value="Aamy"/>
    <property type="match status" value="1"/>
</dbReference>
<reference evidence="5 6" key="1">
    <citation type="submission" date="2009-10" db="EMBL/GenBank/DDBJ databases">
        <authorList>
            <person name="Qin X."/>
            <person name="Bachman B."/>
            <person name="Battles P."/>
            <person name="Bell A."/>
            <person name="Bess C."/>
            <person name="Bickham C."/>
            <person name="Chaboub L."/>
            <person name="Chen D."/>
            <person name="Coyle M."/>
            <person name="Deiros D.R."/>
            <person name="Dinh H."/>
            <person name="Forbes L."/>
            <person name="Fowler G."/>
            <person name="Francisco L."/>
            <person name="Fu Q."/>
            <person name="Gubbala S."/>
            <person name="Hale W."/>
            <person name="Han Y."/>
            <person name="Hemphill L."/>
            <person name="Highlander S.K."/>
            <person name="Hirani K."/>
            <person name="Hogues M."/>
            <person name="Jackson L."/>
            <person name="Jakkamsetti A."/>
            <person name="Javaid M."/>
            <person name="Jiang H."/>
            <person name="Korchina V."/>
            <person name="Kovar C."/>
            <person name="Lara F."/>
            <person name="Lee S."/>
            <person name="Mata R."/>
            <person name="Mathew T."/>
            <person name="Moen C."/>
            <person name="Morales K."/>
            <person name="Munidasa M."/>
            <person name="Nazareth L."/>
            <person name="Ngo R."/>
            <person name="Nguyen L."/>
            <person name="Okwuonu G."/>
            <person name="Ongeri F."/>
            <person name="Patil S."/>
            <person name="Petrosino J."/>
            <person name="Pham C."/>
            <person name="Pham P."/>
            <person name="Pu L.-L."/>
            <person name="Puazo M."/>
            <person name="Raj R."/>
            <person name="Reid J."/>
            <person name="Rouhana J."/>
            <person name="Saada N."/>
            <person name="Shang Y."/>
            <person name="Simmons D."/>
            <person name="Thornton R."/>
            <person name="Warren J."/>
            <person name="Weissenberger G."/>
            <person name="Zhang J."/>
            <person name="Zhang L."/>
            <person name="Zhou C."/>
            <person name="Zhu D."/>
            <person name="Muzny D."/>
            <person name="Worley K."/>
            <person name="Gibbs R."/>
        </authorList>
    </citation>
    <scope>NUCLEOTIDE SEQUENCE [LARGE SCALE GENOMIC DNA]</scope>
    <source>
        <strain evidence="5 6">DSM 17361</strain>
    </source>
</reference>
<name>D1PY67_9BACT</name>
<dbReference type="Pfam" id="PF00128">
    <property type="entry name" value="Alpha-amylase"/>
    <property type="match status" value="1"/>
</dbReference>
<keyword evidence="2" id="KW-0862">Zinc</keyword>
<dbReference type="CDD" id="cd11349">
    <property type="entry name" value="AmyAc_3"/>
    <property type="match status" value="1"/>
</dbReference>
<dbReference type="InterPro" id="IPR017853">
    <property type="entry name" value="GH"/>
</dbReference>
<proteinExistence type="predicted"/>
<dbReference type="HOGENOM" id="CLU_023351_0_0_10"/>
<dbReference type="Proteomes" id="UP000003160">
    <property type="component" value="Unassembled WGS sequence"/>
</dbReference>
<gene>
    <name evidence="5" type="primary">amyA</name>
    <name evidence="5" type="ORF">HMPREF0645_1902</name>
</gene>
<dbReference type="SMART" id="SM00863">
    <property type="entry name" value="tRNA_SAD"/>
    <property type="match status" value="1"/>
</dbReference>
<evidence type="ECO:0000259" key="4">
    <source>
        <dbReference type="SMART" id="SM00863"/>
    </source>
</evidence>
<evidence type="ECO:0000259" key="3">
    <source>
        <dbReference type="SMART" id="SM00642"/>
    </source>
</evidence>
<dbReference type="SUPFAM" id="SSF51445">
    <property type="entry name" value="(Trans)glycosidases"/>
    <property type="match status" value="1"/>
</dbReference>
<dbReference type="InterPro" id="IPR012947">
    <property type="entry name" value="tRNA_SAD"/>
</dbReference>
<feature type="domain" description="Glycosyl hydrolase family 13 catalytic" evidence="3">
    <location>
        <begin position="9"/>
        <end position="450"/>
    </location>
</feature>
<dbReference type="eggNOG" id="COG0366">
    <property type="taxonomic scope" value="Bacteria"/>
</dbReference>
<dbReference type="PANTHER" id="PTHR10357:SF205">
    <property type="entry name" value="O-GLYCOSYL HYDROLASE FAMILY 13"/>
    <property type="match status" value="1"/>
</dbReference>
<dbReference type="GO" id="GO:0009313">
    <property type="term" value="P:oligosaccharide catabolic process"/>
    <property type="evidence" value="ECO:0007669"/>
    <property type="project" value="TreeGrafter"/>
</dbReference>
<dbReference type="InterPro" id="IPR006047">
    <property type="entry name" value="GH13_cat_dom"/>
</dbReference>
<sequence length="716" mass="83614">MNQKIIIYQVFPRLFGNKNSTRKPNGTLEENGVGKMADLDMTRLRRIHDMGFTHIWFTGVIRHATTTDYTKYGIPRQHPSIVKGLAGSPYAITDYYDIDPDLATDVEKRMEEFEQLVDRTHRLGMKVIIDFVPNHVARQYKSICRPKDVEDLGEGDDVNKHFSPQNNFYYCPGLNFISPVKCKGDISPYEELPAKCTGNDRFDNTPGINDWYETVKLNYGVDYCNMGGRSEHFDPIPSTWSKMTDILLFWASKGVDGFRCDMAEMVPPQFWLHAIRIVQARYPHINFIGEVYDTALYRTYIKVGFNYLYDKVGMYDCIRDIICGRRPASSITYYWQSVDDIKEKMLYFLENHDEQRIASNEFCNDAWKAIPGMIVSALMLKNPVMIYSGQEFGEPGMDTEGFSGKDGRTTIFDYWYLDKLYRGYFDRRRISGDEKALQLKYQQILRIANREKAVYEGDFFDLMYVNPQTWKFNPRYQYAFLRKYEDEVLLVVANFFHERVYVGVVIPEHAFNILGIPEGEFSATDLLTGETMPVKLEIDGTINMDLLPHSGRVYKFNTKMKDNKYILNDHNKEEFPPAHTAEHLLNQLMGRMFGCERSCEAHIERKKSKMSFVLDRKPDRKQEKEIEEQMNELIKADLPVTYEYFDKDNLPEEFDPDRLPENCSQTIQLVRIGDFDLCPCIGKHVRSTSQIGRFELLGTNWNQEKLTYRIRFKVIP</sequence>
<dbReference type="eggNOG" id="COG2872">
    <property type="taxonomic scope" value="Bacteria"/>
</dbReference>
<dbReference type="InterPro" id="IPR018163">
    <property type="entry name" value="Thr/Ala-tRNA-synth_IIc_edit"/>
</dbReference>
<dbReference type="GO" id="GO:0005524">
    <property type="term" value="F:ATP binding"/>
    <property type="evidence" value="ECO:0007669"/>
    <property type="project" value="InterPro"/>
</dbReference>
<keyword evidence="6" id="KW-1185">Reference proteome</keyword>
<dbReference type="RefSeq" id="WP_007174005.1">
    <property type="nucleotide sequence ID" value="NZ_GG704781.1"/>
</dbReference>
<dbReference type="GO" id="GO:0043039">
    <property type="term" value="P:tRNA aminoacylation"/>
    <property type="evidence" value="ECO:0007669"/>
    <property type="project" value="InterPro"/>
</dbReference>
<dbReference type="AlphaFoldDB" id="D1PY67"/>
<keyword evidence="1" id="KW-0479">Metal-binding</keyword>